<proteinExistence type="predicted"/>
<feature type="region of interest" description="Disordered" evidence="1">
    <location>
        <begin position="1"/>
        <end position="36"/>
    </location>
</feature>
<feature type="compositionally biased region" description="Basic and acidic residues" evidence="1">
    <location>
        <begin position="1"/>
        <end position="12"/>
    </location>
</feature>
<name>A0A0A9XYQ6_LYGHE</name>
<reference evidence="2" key="1">
    <citation type="journal article" date="2014" name="PLoS ONE">
        <title>Transcriptome-Based Identification of ABC Transporters in the Western Tarnished Plant Bug Lygus hesperus.</title>
        <authorList>
            <person name="Hull J.J."/>
            <person name="Chaney K."/>
            <person name="Geib S.M."/>
            <person name="Fabrick J.A."/>
            <person name="Brent C.S."/>
            <person name="Walsh D."/>
            <person name="Lavine L.C."/>
        </authorList>
    </citation>
    <scope>NUCLEOTIDE SEQUENCE</scope>
</reference>
<feature type="region of interest" description="Disordered" evidence="1">
    <location>
        <begin position="241"/>
        <end position="299"/>
    </location>
</feature>
<reference evidence="2" key="2">
    <citation type="submission" date="2014-07" db="EMBL/GenBank/DDBJ databases">
        <authorList>
            <person name="Hull J."/>
        </authorList>
    </citation>
    <scope>NUCLEOTIDE SEQUENCE</scope>
</reference>
<evidence type="ECO:0000313" key="2">
    <source>
        <dbReference type="EMBL" id="JAG25942.1"/>
    </source>
</evidence>
<dbReference type="EMBL" id="GBHO01017662">
    <property type="protein sequence ID" value="JAG25942.1"/>
    <property type="molecule type" value="Transcribed_RNA"/>
</dbReference>
<organism evidence="2">
    <name type="scientific">Lygus hesperus</name>
    <name type="common">Western plant bug</name>
    <dbReference type="NCBI Taxonomy" id="30085"/>
    <lineage>
        <taxon>Eukaryota</taxon>
        <taxon>Metazoa</taxon>
        <taxon>Ecdysozoa</taxon>
        <taxon>Arthropoda</taxon>
        <taxon>Hexapoda</taxon>
        <taxon>Insecta</taxon>
        <taxon>Pterygota</taxon>
        <taxon>Neoptera</taxon>
        <taxon>Paraneoptera</taxon>
        <taxon>Hemiptera</taxon>
        <taxon>Heteroptera</taxon>
        <taxon>Panheteroptera</taxon>
        <taxon>Cimicomorpha</taxon>
        <taxon>Miridae</taxon>
        <taxon>Mirini</taxon>
        <taxon>Lygus</taxon>
    </lineage>
</organism>
<accession>A0A0A9XYQ6</accession>
<feature type="compositionally biased region" description="Polar residues" evidence="1">
    <location>
        <begin position="284"/>
        <end position="299"/>
    </location>
</feature>
<gene>
    <name evidence="2" type="ORF">CM83_10359</name>
</gene>
<protein>
    <submittedName>
        <fullName evidence="2">Uncharacterized protein</fullName>
    </submittedName>
</protein>
<sequence length="299" mass="31190">MKMIMEKGHSEVNEINSDSGESDDEDDGTTTLQNSVGRNTIASKSITNSRNVSHLVLLHPNPIYSPKYTYTSELHGDDSTSTTVAGTCGANNDTNNDKDGALDVTTFPLQQHSTDSATGEGATDAVVHPSQFLSHKYTLTQPIKSHPHLCSKHLYGGGTTTATMQTQSMSILPPILEIDATAAPPPPATPAANHDGTTTAVPSNTQIAIEDGTPSVNSFPNRCASVPIAYSVPSGRSAPNTFNDSLEFHNTPSNHSLPQLTLPPSSVGDINTTTDCGAGGGGNSNTPAASAQQPNTPRT</sequence>
<feature type="compositionally biased region" description="Polar residues" evidence="1">
    <location>
        <begin position="241"/>
        <end position="275"/>
    </location>
</feature>
<dbReference type="AlphaFoldDB" id="A0A0A9XYQ6"/>
<evidence type="ECO:0000256" key="1">
    <source>
        <dbReference type="SAM" id="MobiDB-lite"/>
    </source>
</evidence>